<dbReference type="EMBL" id="FNWQ01000001">
    <property type="protein sequence ID" value="SEH29869.1"/>
    <property type="molecule type" value="Genomic_DNA"/>
</dbReference>
<dbReference type="AlphaFoldDB" id="A0A1H6H2F1"/>
<protein>
    <submittedName>
        <fullName evidence="1">Uncharacterized protein</fullName>
    </submittedName>
</protein>
<gene>
    <name evidence="1" type="ORF">SAMN05421593_1203</name>
</gene>
<sequence length="101" mass="12069">MDYTIKLSKTRAEELRHEAILFGMEDIGHYVLEKLKAGIRREESKPIRNLIGKRTLSAYQKNILRDFGHEYFENLSNAKIFYKNVKHFIVRLRLKLKKISF</sequence>
<name>A0A1H6H2F1_CHRCI</name>
<evidence type="ECO:0000313" key="2">
    <source>
        <dbReference type="Proteomes" id="UP000198561"/>
    </source>
</evidence>
<dbReference type="STRING" id="680127.SAMN05421593_1203"/>
<proteinExistence type="predicted"/>
<accession>A0A1H6H2F1</accession>
<dbReference type="Proteomes" id="UP000198561">
    <property type="component" value="Unassembled WGS sequence"/>
</dbReference>
<organism evidence="1 2">
    <name type="scientific">Chryseobacterium culicis</name>
    <dbReference type="NCBI Taxonomy" id="680127"/>
    <lineage>
        <taxon>Bacteria</taxon>
        <taxon>Pseudomonadati</taxon>
        <taxon>Bacteroidota</taxon>
        <taxon>Flavobacteriia</taxon>
        <taxon>Flavobacteriales</taxon>
        <taxon>Weeksellaceae</taxon>
        <taxon>Chryseobacterium group</taxon>
        <taxon>Chryseobacterium</taxon>
    </lineage>
</organism>
<evidence type="ECO:0000313" key="1">
    <source>
        <dbReference type="EMBL" id="SEH29869.1"/>
    </source>
</evidence>
<reference evidence="1 2" key="1">
    <citation type="submission" date="2016-10" db="EMBL/GenBank/DDBJ databases">
        <authorList>
            <person name="de Groot N.N."/>
        </authorList>
    </citation>
    <scope>NUCLEOTIDE SEQUENCE [LARGE SCALE GENOMIC DNA]</scope>
    <source>
        <strain evidence="1 2">DSM 23031</strain>
    </source>
</reference>
<dbReference type="RefSeq" id="WP_089690357.1">
    <property type="nucleotide sequence ID" value="NZ_FNWQ01000001.1"/>
</dbReference>
<dbReference type="OrthoDB" id="1267408at2"/>